<keyword evidence="5" id="KW-1185">Reference proteome</keyword>
<dbReference type="STRING" id="60175.A0A1V6XAQ0"/>
<evidence type="ECO:0000256" key="3">
    <source>
        <dbReference type="ARBA" id="ARBA00022839"/>
    </source>
</evidence>
<organism evidence="4 5">
    <name type="scientific">Penicillium nalgiovense</name>
    <dbReference type="NCBI Taxonomy" id="60175"/>
    <lineage>
        <taxon>Eukaryota</taxon>
        <taxon>Fungi</taxon>
        <taxon>Dikarya</taxon>
        <taxon>Ascomycota</taxon>
        <taxon>Pezizomycotina</taxon>
        <taxon>Eurotiomycetes</taxon>
        <taxon>Eurotiomycetidae</taxon>
        <taxon>Eurotiales</taxon>
        <taxon>Aspergillaceae</taxon>
        <taxon>Penicillium</taxon>
    </lineage>
</organism>
<sequence>MSSAVASGAAFRTWQEARDKLWELMDDSTVLVGHSFQFDLELLGMSHAKVVDSAILTAETVYPSIPSTKPLTRNWGLKILAKDFLGLNIQTSDCGHNALEDAYAARDVVIWCIRNPEDLKVWTEKAQLQEEHKLARSRQRYGESKTKGKFPATQSTPIWEHDIAFDEILSLGACIWHCLILYISFFLGGKSPSDDQKWTPNL</sequence>
<keyword evidence="2" id="KW-0378">Hydrolase</keyword>
<dbReference type="OMA" id="WEHDIAF"/>
<keyword evidence="1" id="KW-0540">Nuclease</keyword>
<dbReference type="InterPro" id="IPR036397">
    <property type="entry name" value="RNaseH_sf"/>
</dbReference>
<dbReference type="Gene3D" id="3.30.420.10">
    <property type="entry name" value="Ribonuclease H-like superfamily/Ribonuclease H"/>
    <property type="match status" value="1"/>
</dbReference>
<accession>A0A1V6XAQ0</accession>
<proteinExistence type="predicted"/>
<dbReference type="InterPro" id="IPR047021">
    <property type="entry name" value="REXO1/3/4-like"/>
</dbReference>
<name>A0A1V6XAQ0_PENNA</name>
<evidence type="ECO:0008006" key="6">
    <source>
        <dbReference type="Google" id="ProtNLM"/>
    </source>
</evidence>
<comment type="caution">
    <text evidence="4">The sequence shown here is derived from an EMBL/GenBank/DDBJ whole genome shotgun (WGS) entry which is preliminary data.</text>
</comment>
<keyword evidence="3" id="KW-0269">Exonuclease</keyword>
<dbReference type="SUPFAM" id="SSF53098">
    <property type="entry name" value="Ribonuclease H-like"/>
    <property type="match status" value="1"/>
</dbReference>
<dbReference type="GO" id="GO:0006364">
    <property type="term" value="P:rRNA processing"/>
    <property type="evidence" value="ECO:0007669"/>
    <property type="project" value="TreeGrafter"/>
</dbReference>
<evidence type="ECO:0000313" key="5">
    <source>
        <dbReference type="Proteomes" id="UP000191691"/>
    </source>
</evidence>
<dbReference type="InterPro" id="IPR012337">
    <property type="entry name" value="RNaseH-like_sf"/>
</dbReference>
<gene>
    <name evidence="4" type="ORF">PENNAL_c0098G10919</name>
</gene>
<reference evidence="5" key="1">
    <citation type="journal article" date="2017" name="Nat. Microbiol.">
        <title>Global analysis of biosynthetic gene clusters reveals vast potential of secondary metabolite production in Penicillium species.</title>
        <authorList>
            <person name="Nielsen J.C."/>
            <person name="Grijseels S."/>
            <person name="Prigent S."/>
            <person name="Ji B."/>
            <person name="Dainat J."/>
            <person name="Nielsen K.F."/>
            <person name="Frisvad J.C."/>
            <person name="Workman M."/>
            <person name="Nielsen J."/>
        </authorList>
    </citation>
    <scope>NUCLEOTIDE SEQUENCE [LARGE SCALE GENOMIC DNA]</scope>
    <source>
        <strain evidence="5">IBT 13039</strain>
    </source>
</reference>
<evidence type="ECO:0000313" key="4">
    <source>
        <dbReference type="EMBL" id="OQE72197.1"/>
    </source>
</evidence>
<protein>
    <recommendedName>
        <fullName evidence="6">Exonuclease domain-containing protein</fullName>
    </recommendedName>
</protein>
<dbReference type="GO" id="GO:0005634">
    <property type="term" value="C:nucleus"/>
    <property type="evidence" value="ECO:0007669"/>
    <property type="project" value="TreeGrafter"/>
</dbReference>
<dbReference type="GO" id="GO:0003676">
    <property type="term" value="F:nucleic acid binding"/>
    <property type="evidence" value="ECO:0007669"/>
    <property type="project" value="InterPro"/>
</dbReference>
<dbReference type="PANTHER" id="PTHR12801">
    <property type="entry name" value="RNA EXONUCLEASE REXO1 / RECO3 FAMILY MEMBER-RELATED"/>
    <property type="match status" value="1"/>
</dbReference>
<dbReference type="Proteomes" id="UP000191691">
    <property type="component" value="Unassembled WGS sequence"/>
</dbReference>
<dbReference type="PANTHER" id="PTHR12801:SF114">
    <property type="entry name" value="EXONUCLEASE, PUTATIVE (AFU_ORTHOLOGUE AFUA_7G00870)-RELATED"/>
    <property type="match status" value="1"/>
</dbReference>
<dbReference type="AlphaFoldDB" id="A0A1V6XAQ0"/>
<dbReference type="GO" id="GO:0004527">
    <property type="term" value="F:exonuclease activity"/>
    <property type="evidence" value="ECO:0007669"/>
    <property type="project" value="UniProtKB-KW"/>
</dbReference>
<evidence type="ECO:0000256" key="2">
    <source>
        <dbReference type="ARBA" id="ARBA00022801"/>
    </source>
</evidence>
<dbReference type="GO" id="GO:0000027">
    <property type="term" value="P:ribosomal large subunit assembly"/>
    <property type="evidence" value="ECO:0007669"/>
    <property type="project" value="TreeGrafter"/>
</dbReference>
<evidence type="ECO:0000256" key="1">
    <source>
        <dbReference type="ARBA" id="ARBA00022722"/>
    </source>
</evidence>
<dbReference type="EMBL" id="MOOB01000098">
    <property type="protein sequence ID" value="OQE72197.1"/>
    <property type="molecule type" value="Genomic_DNA"/>
</dbReference>